<feature type="transmembrane region" description="Helical" evidence="1">
    <location>
        <begin position="119"/>
        <end position="139"/>
    </location>
</feature>
<feature type="transmembrane region" description="Helical" evidence="1">
    <location>
        <begin position="146"/>
        <end position="167"/>
    </location>
</feature>
<name>A0ABY9TEW0_9GAMM</name>
<sequence>MNEKNYNVMSITRISGAFMAYLIGSGFATGQEGLQFFVSFGFNGLLGCLISLTILIYACNTLLNVGYKHNIRKNEDVFVYFCGKYIGKFLTWYTMTFIVAVYAIMLSGTGATLQQYYGVPGYVGAILMAVLSGGTLLLGLRKIVNIIAMIGPVIVLFTVVISILTIVENPTAIVNGAEKSVELDMLKASPNWVLSALLYAGLMIPGLASFLPAIGANSKRSKDIKYSSLFGPILFIGSLFLLALALMTQIELVNGTQIPVMALANSVLPIYASIFAIIIFFGIFTTATPLLWTVCSRFAEDKTPKYNALVVGLVLLGLLGGTLLPFAQLVNWIYPSVGYAGLLFLVCAIFKDIRVYKANK</sequence>
<dbReference type="EMBL" id="CP134146">
    <property type="protein sequence ID" value="WNC66996.1"/>
    <property type="molecule type" value="Genomic_DNA"/>
</dbReference>
<keyword evidence="1" id="KW-1133">Transmembrane helix</keyword>
<evidence type="ECO:0000313" key="3">
    <source>
        <dbReference type="Proteomes" id="UP001248581"/>
    </source>
</evidence>
<feature type="transmembrane region" description="Helical" evidence="1">
    <location>
        <begin position="270"/>
        <end position="294"/>
    </location>
</feature>
<feature type="transmembrane region" description="Helical" evidence="1">
    <location>
        <begin position="192"/>
        <end position="214"/>
    </location>
</feature>
<evidence type="ECO:0000256" key="1">
    <source>
        <dbReference type="SAM" id="Phobius"/>
    </source>
</evidence>
<protein>
    <recommendedName>
        <fullName evidence="4">Membrane protein YkvI</fullName>
    </recommendedName>
</protein>
<feature type="transmembrane region" description="Helical" evidence="1">
    <location>
        <begin position="36"/>
        <end position="63"/>
    </location>
</feature>
<dbReference type="Proteomes" id="UP001248581">
    <property type="component" value="Chromosome"/>
</dbReference>
<feature type="transmembrane region" description="Helical" evidence="1">
    <location>
        <begin position="12"/>
        <end position="30"/>
    </location>
</feature>
<accession>A0ABY9TEW0</accession>
<dbReference type="PANTHER" id="PTHR37814:SF1">
    <property type="entry name" value="MEMBRANE PROTEIN"/>
    <property type="match status" value="1"/>
</dbReference>
<evidence type="ECO:0008006" key="4">
    <source>
        <dbReference type="Google" id="ProtNLM"/>
    </source>
</evidence>
<evidence type="ECO:0000313" key="2">
    <source>
        <dbReference type="EMBL" id="WNC66996.1"/>
    </source>
</evidence>
<dbReference type="RefSeq" id="WP_348386160.1">
    <property type="nucleotide sequence ID" value="NZ_CP134146.1"/>
</dbReference>
<feature type="transmembrane region" description="Helical" evidence="1">
    <location>
        <begin position="306"/>
        <end position="326"/>
    </location>
</feature>
<dbReference type="InterPro" id="IPR038728">
    <property type="entry name" value="YkvI-like"/>
</dbReference>
<feature type="transmembrane region" description="Helical" evidence="1">
    <location>
        <begin position="90"/>
        <end position="113"/>
    </location>
</feature>
<organism evidence="2 3">
    <name type="scientific">Thalassotalea nanhaiensis</name>
    <dbReference type="NCBI Taxonomy" id="3065648"/>
    <lineage>
        <taxon>Bacteria</taxon>
        <taxon>Pseudomonadati</taxon>
        <taxon>Pseudomonadota</taxon>
        <taxon>Gammaproteobacteria</taxon>
        <taxon>Alteromonadales</taxon>
        <taxon>Colwelliaceae</taxon>
        <taxon>Thalassotalea</taxon>
    </lineage>
</organism>
<feature type="transmembrane region" description="Helical" evidence="1">
    <location>
        <begin position="226"/>
        <end position="250"/>
    </location>
</feature>
<dbReference type="PANTHER" id="PTHR37814">
    <property type="entry name" value="CONSERVED MEMBRANE PROTEIN"/>
    <property type="match status" value="1"/>
</dbReference>
<keyword evidence="3" id="KW-1185">Reference proteome</keyword>
<keyword evidence="1" id="KW-0472">Membrane</keyword>
<proteinExistence type="predicted"/>
<feature type="transmembrane region" description="Helical" evidence="1">
    <location>
        <begin position="332"/>
        <end position="350"/>
    </location>
</feature>
<reference evidence="3" key="1">
    <citation type="submission" date="2023-09" db="EMBL/GenBank/DDBJ databases">
        <authorList>
            <person name="Li S."/>
            <person name="Li X."/>
            <person name="Zhang C."/>
            <person name="Zhao Z."/>
        </authorList>
    </citation>
    <scope>NUCLEOTIDE SEQUENCE [LARGE SCALE GENOMIC DNA]</scope>
    <source>
        <strain evidence="3">SQ345</strain>
    </source>
</reference>
<keyword evidence="1" id="KW-0812">Transmembrane</keyword>
<gene>
    <name evidence="2" type="ORF">RI845_10690</name>
</gene>